<dbReference type="Proteomes" id="UP000464954">
    <property type="component" value="Chromosome"/>
</dbReference>
<dbReference type="SUPFAM" id="SSF53649">
    <property type="entry name" value="Alkaline phosphatase-like"/>
    <property type="match status" value="1"/>
</dbReference>
<dbReference type="KEGG" id="taer:GT409_06870"/>
<dbReference type="GO" id="GO:0016740">
    <property type="term" value="F:transferase activity"/>
    <property type="evidence" value="ECO:0007669"/>
    <property type="project" value="UniProtKB-KW"/>
</dbReference>
<keyword evidence="3 6" id="KW-0378">Hydrolase</keyword>
<dbReference type="InterPro" id="IPR024607">
    <property type="entry name" value="Sulfatase_CS"/>
</dbReference>
<dbReference type="PROSITE" id="PS00523">
    <property type="entry name" value="SULFATASE_1"/>
    <property type="match status" value="1"/>
</dbReference>
<proteinExistence type="inferred from homology"/>
<feature type="domain" description="Sulfatase N-terminal" evidence="5">
    <location>
        <begin position="20"/>
        <end position="339"/>
    </location>
</feature>
<evidence type="ECO:0000256" key="1">
    <source>
        <dbReference type="ARBA" id="ARBA00008779"/>
    </source>
</evidence>
<evidence type="ECO:0000256" key="2">
    <source>
        <dbReference type="ARBA" id="ARBA00022723"/>
    </source>
</evidence>
<evidence type="ECO:0000313" key="6">
    <source>
        <dbReference type="EMBL" id="QHI69184.1"/>
    </source>
</evidence>
<dbReference type="RefSeq" id="WP_160628236.1">
    <property type="nucleotide sequence ID" value="NZ_CP047593.1"/>
</dbReference>
<keyword evidence="2" id="KW-0479">Metal-binding</keyword>
<dbReference type="GO" id="GO:0004065">
    <property type="term" value="F:arylsulfatase activity"/>
    <property type="evidence" value="ECO:0007669"/>
    <property type="project" value="TreeGrafter"/>
</dbReference>
<dbReference type="InterPro" id="IPR017850">
    <property type="entry name" value="Alkaline_phosphatase_core_sf"/>
</dbReference>
<name>A0A6P1M9E9_9BACT</name>
<dbReference type="Pfam" id="PF00884">
    <property type="entry name" value="Sulfatase"/>
    <property type="match status" value="1"/>
</dbReference>
<keyword evidence="7" id="KW-1185">Reference proteome</keyword>
<evidence type="ECO:0000313" key="7">
    <source>
        <dbReference type="Proteomes" id="UP000464954"/>
    </source>
</evidence>
<dbReference type="GO" id="GO:0046872">
    <property type="term" value="F:metal ion binding"/>
    <property type="evidence" value="ECO:0007669"/>
    <property type="project" value="UniProtKB-KW"/>
</dbReference>
<sequence>MKQWIVAGCIGASAFAAQQPNIIVILTDDHGYADLGCQGMLDDVRTPNIDRMAERGVRFTNGYVSAPICGPSRAGLMTGRYQQRMGVETNADLPFELNTVPFPERLRKTGYRTGMTGKLHLPLKGDGHGEDPRRWGFDEYAMKAGDFRVAPKRRLCTHSPDGEQLPGPKWMDIDDYRLDVSSDFAVQFIERNHDEPFFLYVAYFGPHTPLEATEKYLSRFPDAEPPARRYALAMISAIDDGVGRIFQTLEKYKIEDETMIFFMGDNGAPLKGQRTLPVDQLDYNEWDGSLNSPMLGEKVMIGEGGIRVPWLMCWPGTVPAGQVMDEPVITLDVAATALAVNRIDAEDLDGANLLPLVTGQQKELSRSLCWMLGGQTAIRSGKWKLLQTADCGPFLFDMSVTEPERVNLIGQNPEIADGLQKTLEKWKTDIGRRGWVRDAQLNLEKSLYKTHYSGVSCD</sequence>
<dbReference type="EMBL" id="CP047593">
    <property type="protein sequence ID" value="QHI69184.1"/>
    <property type="molecule type" value="Genomic_DNA"/>
</dbReference>
<gene>
    <name evidence="6" type="ORF">GT409_06870</name>
</gene>
<keyword evidence="6" id="KW-0808">Transferase</keyword>
<dbReference type="Gene3D" id="3.30.1120.10">
    <property type="match status" value="1"/>
</dbReference>
<dbReference type="PANTHER" id="PTHR42693">
    <property type="entry name" value="ARYLSULFATASE FAMILY MEMBER"/>
    <property type="match status" value="1"/>
</dbReference>
<dbReference type="AlphaFoldDB" id="A0A6P1M9E9"/>
<evidence type="ECO:0000256" key="4">
    <source>
        <dbReference type="ARBA" id="ARBA00022837"/>
    </source>
</evidence>
<keyword evidence="4" id="KW-0106">Calcium</keyword>
<dbReference type="InterPro" id="IPR000917">
    <property type="entry name" value="Sulfatase_N"/>
</dbReference>
<evidence type="ECO:0000259" key="5">
    <source>
        <dbReference type="Pfam" id="PF00884"/>
    </source>
</evidence>
<dbReference type="Gene3D" id="3.40.720.10">
    <property type="entry name" value="Alkaline Phosphatase, subunit A"/>
    <property type="match status" value="1"/>
</dbReference>
<dbReference type="PANTHER" id="PTHR42693:SF53">
    <property type="entry name" value="ENDO-4-O-SULFATASE"/>
    <property type="match status" value="1"/>
</dbReference>
<evidence type="ECO:0000256" key="3">
    <source>
        <dbReference type="ARBA" id="ARBA00022801"/>
    </source>
</evidence>
<accession>A0A6P1M9E9</accession>
<protein>
    <submittedName>
        <fullName evidence="6">Sulfatase-like hydrolase/transferase</fullName>
    </submittedName>
</protein>
<dbReference type="InterPro" id="IPR050738">
    <property type="entry name" value="Sulfatase"/>
</dbReference>
<organism evidence="6 7">
    <name type="scientific">Tichowtungia aerotolerans</name>
    <dbReference type="NCBI Taxonomy" id="2697043"/>
    <lineage>
        <taxon>Bacteria</taxon>
        <taxon>Pseudomonadati</taxon>
        <taxon>Kiritimatiellota</taxon>
        <taxon>Tichowtungiia</taxon>
        <taxon>Tichowtungiales</taxon>
        <taxon>Tichowtungiaceae</taxon>
        <taxon>Tichowtungia</taxon>
    </lineage>
</organism>
<comment type="similarity">
    <text evidence="1">Belongs to the sulfatase family.</text>
</comment>
<reference evidence="6 7" key="1">
    <citation type="submission" date="2020-01" db="EMBL/GenBank/DDBJ databases">
        <title>Ponticoccus aerotolerans gen. nov., sp. nov., an anaerobic bacterium and proposal of Ponticoccusceae fam. nov., Ponticoccusles ord. nov. and Ponticoccuse classis nov. in the phylum Kiritimatiellaeota.</title>
        <authorList>
            <person name="Zhou L.Y."/>
            <person name="Du Z.J."/>
        </authorList>
    </citation>
    <scope>NUCLEOTIDE SEQUENCE [LARGE SCALE GENOMIC DNA]</scope>
    <source>
        <strain evidence="6 7">S-5007</strain>
    </source>
</reference>